<keyword evidence="3" id="KW-0010">Activator</keyword>
<dbReference type="PROSITE" id="PS50042">
    <property type="entry name" value="CNMP_BINDING_3"/>
    <property type="match status" value="1"/>
</dbReference>
<organism evidence="7 8">
    <name type="scientific">Pontibacillus chungwhensis BH030062</name>
    <dbReference type="NCBI Taxonomy" id="1385513"/>
    <lineage>
        <taxon>Bacteria</taxon>
        <taxon>Bacillati</taxon>
        <taxon>Bacillota</taxon>
        <taxon>Bacilli</taxon>
        <taxon>Bacillales</taxon>
        <taxon>Bacillaceae</taxon>
        <taxon>Pontibacillus</taxon>
    </lineage>
</organism>
<dbReference type="SMART" id="SM00100">
    <property type="entry name" value="cNMP"/>
    <property type="match status" value="1"/>
</dbReference>
<evidence type="ECO:0000256" key="4">
    <source>
        <dbReference type="ARBA" id="ARBA00023163"/>
    </source>
</evidence>
<accession>A0A0A2UYK6</accession>
<comment type="caution">
    <text evidence="7">The sequence shown here is derived from an EMBL/GenBank/DDBJ whole genome shotgun (WGS) entry which is preliminary data.</text>
</comment>
<name>A0A0A2UYK6_9BACI</name>
<dbReference type="PANTHER" id="PTHR24567:SF26">
    <property type="entry name" value="REGULATORY PROTEIN YEIL"/>
    <property type="match status" value="1"/>
</dbReference>
<dbReference type="PROSITE" id="PS51063">
    <property type="entry name" value="HTH_CRP_2"/>
    <property type="match status" value="1"/>
</dbReference>
<dbReference type="PANTHER" id="PTHR24567">
    <property type="entry name" value="CRP FAMILY TRANSCRIPTIONAL REGULATORY PROTEIN"/>
    <property type="match status" value="1"/>
</dbReference>
<gene>
    <name evidence="7" type="ORF">N780_11830</name>
</gene>
<dbReference type="GO" id="GO:0003700">
    <property type="term" value="F:DNA-binding transcription factor activity"/>
    <property type="evidence" value="ECO:0007669"/>
    <property type="project" value="InterPro"/>
</dbReference>
<keyword evidence="4" id="KW-0804">Transcription</keyword>
<dbReference type="SUPFAM" id="SSF46785">
    <property type="entry name" value="Winged helix' DNA-binding domain"/>
    <property type="match status" value="1"/>
</dbReference>
<dbReference type="SUPFAM" id="SSF51206">
    <property type="entry name" value="cAMP-binding domain-like"/>
    <property type="match status" value="1"/>
</dbReference>
<evidence type="ECO:0000259" key="6">
    <source>
        <dbReference type="PROSITE" id="PS51063"/>
    </source>
</evidence>
<dbReference type="InterPro" id="IPR012318">
    <property type="entry name" value="HTH_CRP"/>
</dbReference>
<evidence type="ECO:0000256" key="3">
    <source>
        <dbReference type="ARBA" id="ARBA00023159"/>
    </source>
</evidence>
<dbReference type="RefSeq" id="WP_036779806.1">
    <property type="nucleotide sequence ID" value="NZ_AVBG01000001.1"/>
</dbReference>
<dbReference type="Pfam" id="PF13545">
    <property type="entry name" value="HTH_Crp_2"/>
    <property type="match status" value="1"/>
</dbReference>
<dbReference type="InterPro" id="IPR014710">
    <property type="entry name" value="RmlC-like_jellyroll"/>
</dbReference>
<reference evidence="7 8" key="1">
    <citation type="submission" date="2013-08" db="EMBL/GenBank/DDBJ databases">
        <title>Genome of Pontibacillus chungwhensis.</title>
        <authorList>
            <person name="Wang Q."/>
            <person name="Wang G."/>
        </authorList>
    </citation>
    <scope>NUCLEOTIDE SEQUENCE [LARGE SCALE GENOMIC DNA]</scope>
    <source>
        <strain evidence="7 8">BH030062</strain>
    </source>
</reference>
<dbReference type="Proteomes" id="UP000030153">
    <property type="component" value="Unassembled WGS sequence"/>
</dbReference>
<dbReference type="InterPro" id="IPR000595">
    <property type="entry name" value="cNMP-bd_dom"/>
</dbReference>
<dbReference type="AlphaFoldDB" id="A0A0A2UYK6"/>
<sequence length="229" mass="26324">MTEETNHLLKQIPLFSTLEEEDLYTLGTITTRRFYQKQEFVFMEGQEREAVYFISKGIIKTSKTDRNGKEHIINFLQSGEMFPHVGFFEQTPYPATAQVLEEAELYVIRIKDFNQLMFDHPNIAVQVMKVMGQKLSLLTERIQELSSRDVRHRLISTLIRLAEESGITVDNQPAYITVPLTNADLANMVGSTRESINRILNELKKKNLLRASRSSIEIINLSDLKATLS</sequence>
<dbReference type="GO" id="GO:0005829">
    <property type="term" value="C:cytosol"/>
    <property type="evidence" value="ECO:0007669"/>
    <property type="project" value="TreeGrafter"/>
</dbReference>
<evidence type="ECO:0000313" key="8">
    <source>
        <dbReference type="Proteomes" id="UP000030153"/>
    </source>
</evidence>
<dbReference type="SMART" id="SM00419">
    <property type="entry name" value="HTH_CRP"/>
    <property type="match status" value="1"/>
</dbReference>
<dbReference type="InterPro" id="IPR036388">
    <property type="entry name" value="WH-like_DNA-bd_sf"/>
</dbReference>
<protein>
    <submittedName>
        <fullName evidence="7">Crp/Fnr family transcriptional regulator</fullName>
    </submittedName>
</protein>
<dbReference type="STRING" id="1385513.N780_11830"/>
<dbReference type="Gene3D" id="2.60.120.10">
    <property type="entry name" value="Jelly Rolls"/>
    <property type="match status" value="1"/>
</dbReference>
<evidence type="ECO:0000256" key="2">
    <source>
        <dbReference type="ARBA" id="ARBA00023125"/>
    </source>
</evidence>
<evidence type="ECO:0000256" key="1">
    <source>
        <dbReference type="ARBA" id="ARBA00023015"/>
    </source>
</evidence>
<dbReference type="InterPro" id="IPR018490">
    <property type="entry name" value="cNMP-bd_dom_sf"/>
</dbReference>
<dbReference type="OrthoDB" id="9812325at2"/>
<dbReference type="GO" id="GO:0003677">
    <property type="term" value="F:DNA binding"/>
    <property type="evidence" value="ECO:0007669"/>
    <property type="project" value="UniProtKB-KW"/>
</dbReference>
<proteinExistence type="predicted"/>
<dbReference type="Pfam" id="PF00027">
    <property type="entry name" value="cNMP_binding"/>
    <property type="match status" value="1"/>
</dbReference>
<dbReference type="InterPro" id="IPR018335">
    <property type="entry name" value="Tscrpt_reg_HTH_Crp-type_CS"/>
</dbReference>
<dbReference type="Gene3D" id="1.10.10.10">
    <property type="entry name" value="Winged helix-like DNA-binding domain superfamily/Winged helix DNA-binding domain"/>
    <property type="match status" value="1"/>
</dbReference>
<feature type="domain" description="Cyclic nucleotide-binding" evidence="5">
    <location>
        <begin position="14"/>
        <end position="117"/>
    </location>
</feature>
<keyword evidence="1" id="KW-0805">Transcription regulation</keyword>
<dbReference type="PROSITE" id="PS00042">
    <property type="entry name" value="HTH_CRP_1"/>
    <property type="match status" value="1"/>
</dbReference>
<dbReference type="CDD" id="cd00038">
    <property type="entry name" value="CAP_ED"/>
    <property type="match status" value="1"/>
</dbReference>
<dbReference type="InterPro" id="IPR036390">
    <property type="entry name" value="WH_DNA-bd_sf"/>
</dbReference>
<feature type="domain" description="HTH crp-type" evidence="6">
    <location>
        <begin position="148"/>
        <end position="222"/>
    </location>
</feature>
<dbReference type="EMBL" id="AVBG01000001">
    <property type="protein sequence ID" value="KGP93014.1"/>
    <property type="molecule type" value="Genomic_DNA"/>
</dbReference>
<dbReference type="PRINTS" id="PR00034">
    <property type="entry name" value="HTHCRP"/>
</dbReference>
<evidence type="ECO:0000259" key="5">
    <source>
        <dbReference type="PROSITE" id="PS50042"/>
    </source>
</evidence>
<keyword evidence="2" id="KW-0238">DNA-binding</keyword>
<keyword evidence="8" id="KW-1185">Reference proteome</keyword>
<dbReference type="eggNOG" id="COG0664">
    <property type="taxonomic scope" value="Bacteria"/>
</dbReference>
<dbReference type="InterPro" id="IPR050397">
    <property type="entry name" value="Env_Response_Regulators"/>
</dbReference>
<evidence type="ECO:0000313" key="7">
    <source>
        <dbReference type="EMBL" id="KGP93014.1"/>
    </source>
</evidence>